<organism evidence="5 6">
    <name type="scientific">Pomacea canaliculata</name>
    <name type="common">Golden apple snail</name>
    <dbReference type="NCBI Taxonomy" id="400727"/>
    <lineage>
        <taxon>Eukaryota</taxon>
        <taxon>Metazoa</taxon>
        <taxon>Spiralia</taxon>
        <taxon>Lophotrochozoa</taxon>
        <taxon>Mollusca</taxon>
        <taxon>Gastropoda</taxon>
        <taxon>Caenogastropoda</taxon>
        <taxon>Architaenioglossa</taxon>
        <taxon>Ampullarioidea</taxon>
        <taxon>Ampullariidae</taxon>
        <taxon>Pomacea</taxon>
    </lineage>
</organism>
<dbReference type="STRING" id="400727.A0A2T7PAD0"/>
<evidence type="ECO:0000313" key="6">
    <source>
        <dbReference type="Proteomes" id="UP000245119"/>
    </source>
</evidence>
<protein>
    <recommendedName>
        <fullName evidence="4">Cell growth-regulating nucleolar protein-like winged helix domain-containing protein</fullName>
    </recommendedName>
</protein>
<accession>A0A2T7PAD0</accession>
<dbReference type="EMBL" id="PZQS01000005">
    <property type="protein sequence ID" value="PVD30377.1"/>
    <property type="molecule type" value="Genomic_DNA"/>
</dbReference>
<evidence type="ECO:0000259" key="4">
    <source>
        <dbReference type="Pfam" id="PF25879"/>
    </source>
</evidence>
<reference evidence="5 6" key="1">
    <citation type="submission" date="2018-04" db="EMBL/GenBank/DDBJ databases">
        <title>The genome of golden apple snail Pomacea canaliculata provides insight into stress tolerance and invasive adaptation.</title>
        <authorList>
            <person name="Liu C."/>
            <person name="Liu B."/>
            <person name="Ren Y."/>
            <person name="Zhang Y."/>
            <person name="Wang H."/>
            <person name="Li S."/>
            <person name="Jiang F."/>
            <person name="Yin L."/>
            <person name="Zhang G."/>
            <person name="Qian W."/>
            <person name="Fan W."/>
        </authorList>
    </citation>
    <scope>NUCLEOTIDE SEQUENCE [LARGE SCALE GENOMIC DNA]</scope>
    <source>
        <strain evidence="5">SZHN2017</strain>
        <tissue evidence="5">Muscle</tissue>
    </source>
</reference>
<name>A0A2T7PAD0_POMCA</name>
<feature type="compositionally biased region" description="Basic and acidic residues" evidence="3">
    <location>
        <begin position="161"/>
        <end position="189"/>
    </location>
</feature>
<dbReference type="GO" id="GO:0003677">
    <property type="term" value="F:DNA binding"/>
    <property type="evidence" value="ECO:0007669"/>
    <property type="project" value="InterPro"/>
</dbReference>
<evidence type="ECO:0000256" key="2">
    <source>
        <dbReference type="ARBA" id="ARBA00023242"/>
    </source>
</evidence>
<evidence type="ECO:0000313" key="5">
    <source>
        <dbReference type="EMBL" id="PVD30377.1"/>
    </source>
</evidence>
<dbReference type="GO" id="GO:0000122">
    <property type="term" value="P:negative regulation of transcription by RNA polymerase II"/>
    <property type="evidence" value="ECO:0007669"/>
    <property type="project" value="TreeGrafter"/>
</dbReference>
<dbReference type="Pfam" id="PF25879">
    <property type="entry name" value="WHD_LYAR"/>
    <property type="match status" value="1"/>
</dbReference>
<dbReference type="OrthoDB" id="21474at2759"/>
<comment type="caution">
    <text evidence="5">The sequence shown here is derived from an EMBL/GenBank/DDBJ whole genome shotgun (WGS) entry which is preliminary data.</text>
</comment>
<gene>
    <name evidence="5" type="ORF">C0Q70_09642</name>
</gene>
<feature type="compositionally biased region" description="Basic and acidic residues" evidence="3">
    <location>
        <begin position="124"/>
        <end position="144"/>
    </location>
</feature>
<dbReference type="AlphaFoldDB" id="A0A2T7PAD0"/>
<comment type="subcellular location">
    <subcellularLocation>
        <location evidence="1">Nucleus</location>
    </subcellularLocation>
</comment>
<dbReference type="GO" id="GO:0005730">
    <property type="term" value="C:nucleolus"/>
    <property type="evidence" value="ECO:0007669"/>
    <property type="project" value="TreeGrafter"/>
</dbReference>
<proteinExistence type="predicted"/>
<evidence type="ECO:0000256" key="1">
    <source>
        <dbReference type="ARBA" id="ARBA00004123"/>
    </source>
</evidence>
<dbReference type="GO" id="GO:0006364">
    <property type="term" value="P:rRNA processing"/>
    <property type="evidence" value="ECO:0007669"/>
    <property type="project" value="TreeGrafter"/>
</dbReference>
<sequence>MQVIKCISEEEKYSGKNYVPKINKGEAKQEQWIQNFLKCSLRVHNSSLINQVWDLLMTEAEQNGAGSVSSNGVDKAVSKEVKPDMLDSDQTQQEDKVSEILDSGKELNKRERKEERRKKAQKKEKKDKLNEDHIKKDGEQETVGKKGKRRKREEEDEDEEGSKTDCQPKKKLKETKEDGNPNERLHDSAETDGEEHETDRRNATAKKQKFNWTSTIVAVLKAKGELSLKKLRKKVLAEYAAQAAGSKPEEQLLAKFNKKILKTPQVKVFKDRAKLRES</sequence>
<feature type="region of interest" description="Disordered" evidence="3">
    <location>
        <begin position="82"/>
        <end position="207"/>
    </location>
</feature>
<dbReference type="PANTHER" id="PTHR13100">
    <property type="entry name" value="CELL GROWTH-REGULATING NUCLEOLAR PROTEIN LYAR"/>
    <property type="match status" value="1"/>
</dbReference>
<feature type="compositionally biased region" description="Basic and acidic residues" evidence="3">
    <location>
        <begin position="93"/>
        <end position="114"/>
    </location>
</feature>
<keyword evidence="2" id="KW-0539">Nucleus</keyword>
<feature type="domain" description="Cell growth-regulating nucleolar protein-like winged helix" evidence="4">
    <location>
        <begin position="207"/>
        <end position="276"/>
    </location>
</feature>
<dbReference type="PANTHER" id="PTHR13100:SF10">
    <property type="entry name" value="CELL GROWTH-REGULATING NUCLEOLAR PROTEIN"/>
    <property type="match status" value="1"/>
</dbReference>
<dbReference type="Proteomes" id="UP000245119">
    <property type="component" value="Linkage Group LG5"/>
</dbReference>
<dbReference type="InterPro" id="IPR058719">
    <property type="entry name" value="WHD_LYAR"/>
</dbReference>
<evidence type="ECO:0000256" key="3">
    <source>
        <dbReference type="SAM" id="MobiDB-lite"/>
    </source>
</evidence>
<keyword evidence="6" id="KW-1185">Reference proteome</keyword>
<dbReference type="InterPro" id="IPR039999">
    <property type="entry name" value="LYAR"/>
</dbReference>